<comment type="caution">
    <text evidence="1">The sequence shown here is derived from an EMBL/GenBank/DDBJ whole genome shotgun (WGS) entry which is preliminary data.</text>
</comment>
<reference evidence="1" key="1">
    <citation type="journal article" date="2021" name="New Phytol.">
        <title>Evolutionary innovations through gain and loss of genes in the ectomycorrhizal Boletales.</title>
        <authorList>
            <person name="Wu G."/>
            <person name="Miyauchi S."/>
            <person name="Morin E."/>
            <person name="Kuo A."/>
            <person name="Drula E."/>
            <person name="Varga T."/>
            <person name="Kohler A."/>
            <person name="Feng B."/>
            <person name="Cao Y."/>
            <person name="Lipzen A."/>
            <person name="Daum C."/>
            <person name="Hundley H."/>
            <person name="Pangilinan J."/>
            <person name="Johnson J."/>
            <person name="Barry K."/>
            <person name="LaButti K."/>
            <person name="Ng V."/>
            <person name="Ahrendt S."/>
            <person name="Min B."/>
            <person name="Choi I.G."/>
            <person name="Park H."/>
            <person name="Plett J.M."/>
            <person name="Magnuson J."/>
            <person name="Spatafora J.W."/>
            <person name="Nagy L.G."/>
            <person name="Henrissat B."/>
            <person name="Grigoriev I.V."/>
            <person name="Yang Z.L."/>
            <person name="Xu J."/>
            <person name="Martin F.M."/>
        </authorList>
    </citation>
    <scope>NUCLEOTIDE SEQUENCE</scope>
    <source>
        <strain evidence="1">ATCC 28755</strain>
    </source>
</reference>
<evidence type="ECO:0000313" key="2">
    <source>
        <dbReference type="Proteomes" id="UP000790377"/>
    </source>
</evidence>
<keyword evidence="2" id="KW-1185">Reference proteome</keyword>
<protein>
    <submittedName>
        <fullName evidence="1">Uncharacterized protein</fullName>
    </submittedName>
</protein>
<gene>
    <name evidence="1" type="ORF">BJ138DRAFT_1137883</name>
</gene>
<accession>A0ACB8A256</accession>
<proteinExistence type="predicted"/>
<sequence>MIAKCRAKSWIIHLKEEGGEEIAPNSQRGMKGHVIVYPQQPSAIADILPPSLQDVTTPICVLFVGSRPPTTEWLRSNARPLIVRKERVRSALLWLKANNHHYKEISINDEMLNSLEDEQLLPVHIEHVLPSHAEESLTSRYDGSSTLMEAAPASSPEDNGEAIAFQNVVVTDVDGKASPAQLRAAALRHVKSKGGGYLQIPCGSEPVNEFMNPGLMPMIYPTLFPYGLGGFENPRRSEKLSMKRQLKHFVERPFFTPVSKSNDRILMLLPMTSRMSALPPYML</sequence>
<evidence type="ECO:0000313" key="1">
    <source>
        <dbReference type="EMBL" id="KAH7906703.1"/>
    </source>
</evidence>
<dbReference type="EMBL" id="MU267986">
    <property type="protein sequence ID" value="KAH7906703.1"/>
    <property type="molecule type" value="Genomic_DNA"/>
</dbReference>
<name>A0ACB8A256_9AGAM</name>
<dbReference type="Proteomes" id="UP000790377">
    <property type="component" value="Unassembled WGS sequence"/>
</dbReference>
<organism evidence="1 2">
    <name type="scientific">Hygrophoropsis aurantiaca</name>
    <dbReference type="NCBI Taxonomy" id="72124"/>
    <lineage>
        <taxon>Eukaryota</taxon>
        <taxon>Fungi</taxon>
        <taxon>Dikarya</taxon>
        <taxon>Basidiomycota</taxon>
        <taxon>Agaricomycotina</taxon>
        <taxon>Agaricomycetes</taxon>
        <taxon>Agaricomycetidae</taxon>
        <taxon>Boletales</taxon>
        <taxon>Coniophorineae</taxon>
        <taxon>Hygrophoropsidaceae</taxon>
        <taxon>Hygrophoropsis</taxon>
    </lineage>
</organism>